<keyword evidence="1" id="KW-0145">Chemotaxis</keyword>
<dbReference type="InterPro" id="IPR038756">
    <property type="entry name" value="CheX-like"/>
</dbReference>
<dbReference type="AlphaFoldDB" id="A0AAC9J102"/>
<evidence type="ECO:0000256" key="1">
    <source>
        <dbReference type="ARBA" id="ARBA00022500"/>
    </source>
</evidence>
<accession>A0AAC9J102</accession>
<dbReference type="KEGG" id="vhl:BME96_13680"/>
<dbReference type="InterPro" id="IPR028976">
    <property type="entry name" value="CheC-like_sf"/>
</dbReference>
<dbReference type="PANTHER" id="PTHR39452:SF1">
    <property type="entry name" value="CHEY-P PHOSPHATASE CHEX"/>
    <property type="match status" value="1"/>
</dbReference>
<dbReference type="Gene3D" id="3.40.1550.10">
    <property type="entry name" value="CheC-like"/>
    <property type="match status" value="1"/>
</dbReference>
<dbReference type="RefSeq" id="WP_060678476.1">
    <property type="nucleotide sequence ID" value="NZ_CP017962.1"/>
</dbReference>
<evidence type="ECO:0000313" key="3">
    <source>
        <dbReference type="EMBL" id="APC49183.1"/>
    </source>
</evidence>
<protein>
    <submittedName>
        <fullName evidence="3">Chemotaxis protein CheX</fullName>
    </submittedName>
</protein>
<evidence type="ECO:0000259" key="2">
    <source>
        <dbReference type="Pfam" id="PF13690"/>
    </source>
</evidence>
<organism evidence="3 4">
    <name type="scientific">Virgibacillus halodenitrificans</name>
    <name type="common">Bacillus halodenitrificans</name>
    <dbReference type="NCBI Taxonomy" id="1482"/>
    <lineage>
        <taxon>Bacteria</taxon>
        <taxon>Bacillati</taxon>
        <taxon>Bacillota</taxon>
        <taxon>Bacilli</taxon>
        <taxon>Bacillales</taxon>
        <taxon>Bacillaceae</taxon>
        <taxon>Virgibacillus</taxon>
    </lineage>
</organism>
<dbReference type="Proteomes" id="UP000182945">
    <property type="component" value="Chromosome"/>
</dbReference>
<name>A0AAC9J102_VIRHA</name>
<feature type="domain" description="Chemotaxis phosphatase CheX-like" evidence="2">
    <location>
        <begin position="48"/>
        <end position="126"/>
    </location>
</feature>
<dbReference type="SUPFAM" id="SSF103039">
    <property type="entry name" value="CheC-like"/>
    <property type="match status" value="1"/>
</dbReference>
<dbReference type="GeneID" id="71515457"/>
<gene>
    <name evidence="3" type="ORF">BME96_13680</name>
</gene>
<reference evidence="3 4" key="1">
    <citation type="submission" date="2016-11" db="EMBL/GenBank/DDBJ databases">
        <title>Complete genome sequencing of Virgibacillus halodenitrificans PDB-F2.</title>
        <authorList>
            <person name="Sun Z."/>
            <person name="Zhou Y."/>
            <person name="Li H."/>
        </authorList>
    </citation>
    <scope>NUCLEOTIDE SEQUENCE [LARGE SCALE GENOMIC DNA]</scope>
    <source>
        <strain evidence="3 4">PDB-F2</strain>
    </source>
</reference>
<dbReference type="CDD" id="cd17906">
    <property type="entry name" value="CheX"/>
    <property type="match status" value="1"/>
</dbReference>
<dbReference type="GO" id="GO:0006935">
    <property type="term" value="P:chemotaxis"/>
    <property type="evidence" value="ECO:0007669"/>
    <property type="project" value="UniProtKB-KW"/>
</dbReference>
<evidence type="ECO:0000313" key="4">
    <source>
        <dbReference type="Proteomes" id="UP000182945"/>
    </source>
</evidence>
<proteinExistence type="predicted"/>
<dbReference type="PANTHER" id="PTHR39452">
    <property type="entry name" value="CHEY-P PHOSPHATASE CHEX"/>
    <property type="match status" value="1"/>
</dbReference>
<dbReference type="EMBL" id="CP017962">
    <property type="protein sequence ID" value="APC49183.1"/>
    <property type="molecule type" value="Genomic_DNA"/>
</dbReference>
<dbReference type="Pfam" id="PF13690">
    <property type="entry name" value="CheX"/>
    <property type="match status" value="1"/>
</dbReference>
<dbReference type="InterPro" id="IPR028051">
    <property type="entry name" value="CheX-like_dom"/>
</dbReference>
<sequence length="153" mass="16237">MPITIEERNKTVTSLLNGTNKALASIVPIDFSMSKPKLLGKSLHLQFGVLIGITGDIKGKLILAGDQSMFGAIGEKMFGMPLEGEMLASFSGELGNMLAGGIATNIIQDGVKTDITAPTIMQGNTTLTGYEKALHLPVAFLHSGEMDIYLLLD</sequence>